<dbReference type="InterPro" id="IPR009003">
    <property type="entry name" value="Peptidase_S1_PA"/>
</dbReference>
<keyword evidence="3" id="KW-1185">Reference proteome</keyword>
<proteinExistence type="inferred from homology"/>
<dbReference type="GO" id="GO:0004252">
    <property type="term" value="F:serine-type endopeptidase activity"/>
    <property type="evidence" value="ECO:0007669"/>
    <property type="project" value="InterPro"/>
</dbReference>
<dbReference type="Pfam" id="PF00089">
    <property type="entry name" value="Trypsin"/>
    <property type="match status" value="1"/>
</dbReference>
<accession>A0A182FCM0</accession>
<protein>
    <submittedName>
        <fullName evidence="2">Uncharacterized protein</fullName>
    </submittedName>
</protein>
<dbReference type="AlphaFoldDB" id="A0A182FCM0"/>
<dbReference type="GO" id="GO:0006508">
    <property type="term" value="P:proteolysis"/>
    <property type="evidence" value="ECO:0007669"/>
    <property type="project" value="InterPro"/>
</dbReference>
<evidence type="ECO:0000256" key="1">
    <source>
        <dbReference type="ARBA" id="ARBA00024195"/>
    </source>
</evidence>
<dbReference type="InterPro" id="IPR001254">
    <property type="entry name" value="Trypsin_dom"/>
</dbReference>
<dbReference type="VEuPathDB" id="VectorBase:AALB004255"/>
<dbReference type="VEuPathDB" id="VectorBase:AALB20_030765"/>
<reference evidence="2 3" key="1">
    <citation type="journal article" date="2017" name="G3 (Bethesda)">
        <title>The Physical Genome Mapping of Anopheles albimanus Corrected Scaffold Misassemblies and Identified Interarm Rearrangements in Genus Anopheles.</title>
        <authorList>
            <person name="Artemov G.N."/>
            <person name="Peery A.N."/>
            <person name="Jiang X."/>
            <person name="Tu Z."/>
            <person name="Stegniy V.N."/>
            <person name="Sharakhova M.V."/>
            <person name="Sharakhov I.V."/>
        </authorList>
    </citation>
    <scope>NUCLEOTIDE SEQUENCE [LARGE SCALE GENOMIC DNA]</scope>
    <source>
        <strain evidence="2 3">ALBI9_A</strain>
    </source>
</reference>
<dbReference type="InterPro" id="IPR051333">
    <property type="entry name" value="CLIP_Serine_Protease"/>
</dbReference>
<dbReference type="SUPFAM" id="SSF50494">
    <property type="entry name" value="Trypsin-like serine proteases"/>
    <property type="match status" value="1"/>
</dbReference>
<dbReference type="Gene3D" id="2.40.10.10">
    <property type="entry name" value="Trypsin-like serine proteases"/>
    <property type="match status" value="1"/>
</dbReference>
<dbReference type="SMART" id="SM00020">
    <property type="entry name" value="Tryp_SPc"/>
    <property type="match status" value="1"/>
</dbReference>
<dbReference type="PANTHER" id="PTHR24260">
    <property type="match status" value="1"/>
</dbReference>
<comment type="similarity">
    <text evidence="1">Belongs to the peptidase S1 family. CLIP subfamily.</text>
</comment>
<sequence>MIGYINEAAHCVGDWQRPQQYSFRTGLFDYQNFTGTSSYNVSEIILHPEFNQTTLINDIALLRSDEDIAYTYSTVLPICLPRGDVAKDFTVEQVVGKPGLVAGWESPHIIRKSNVLQSTTVITIDANSCKMKIPQQNHSQLDNSTVFCARGQKWYDKVCSVNGGGGLFHNYGGLWYLRAIVSLTPRKEFPDGSTGCDPDGILGFTDVARYSKWMDEHLHQ</sequence>
<dbReference type="InterPro" id="IPR043504">
    <property type="entry name" value="Peptidase_S1_PA_chymotrypsin"/>
</dbReference>
<evidence type="ECO:0000313" key="2">
    <source>
        <dbReference type="EnsemblMetazoa" id="AALB004255-PA"/>
    </source>
</evidence>
<dbReference type="PROSITE" id="PS50240">
    <property type="entry name" value="TRYPSIN_DOM"/>
    <property type="match status" value="1"/>
</dbReference>
<evidence type="ECO:0000313" key="3">
    <source>
        <dbReference type="Proteomes" id="UP000069272"/>
    </source>
</evidence>
<dbReference type="EnsemblMetazoa" id="AALB004255-RA">
    <property type="protein sequence ID" value="AALB004255-PA"/>
    <property type="gene ID" value="AALB004255"/>
</dbReference>
<organism evidence="2 3">
    <name type="scientific">Anopheles albimanus</name>
    <name type="common">New world malaria mosquito</name>
    <dbReference type="NCBI Taxonomy" id="7167"/>
    <lineage>
        <taxon>Eukaryota</taxon>
        <taxon>Metazoa</taxon>
        <taxon>Ecdysozoa</taxon>
        <taxon>Arthropoda</taxon>
        <taxon>Hexapoda</taxon>
        <taxon>Insecta</taxon>
        <taxon>Pterygota</taxon>
        <taxon>Neoptera</taxon>
        <taxon>Endopterygota</taxon>
        <taxon>Diptera</taxon>
        <taxon>Nematocera</taxon>
        <taxon>Culicoidea</taxon>
        <taxon>Culicidae</taxon>
        <taxon>Anophelinae</taxon>
        <taxon>Anopheles</taxon>
    </lineage>
</organism>
<reference evidence="2" key="2">
    <citation type="submission" date="2022-08" db="UniProtKB">
        <authorList>
            <consortium name="EnsemblMetazoa"/>
        </authorList>
    </citation>
    <scope>IDENTIFICATION</scope>
    <source>
        <strain evidence="2">STECLA/ALBI9_A</strain>
    </source>
</reference>
<name>A0A182FCM0_ANOAL</name>
<dbReference type="PANTHER" id="PTHR24260:SF136">
    <property type="entry name" value="GH08193P-RELATED"/>
    <property type="match status" value="1"/>
</dbReference>
<dbReference type="STRING" id="7167.A0A182FCM0"/>
<dbReference type="Proteomes" id="UP000069272">
    <property type="component" value="Chromosome 3L"/>
</dbReference>